<evidence type="ECO:0000256" key="6">
    <source>
        <dbReference type="ARBA" id="ARBA00023128"/>
    </source>
</evidence>
<dbReference type="EMBL" id="KZ613790">
    <property type="protein sequence ID" value="PMD60299.1"/>
    <property type="molecule type" value="Genomic_DNA"/>
</dbReference>
<evidence type="ECO:0000313" key="9">
    <source>
        <dbReference type="EMBL" id="PMD60299.1"/>
    </source>
</evidence>
<evidence type="ECO:0000256" key="4">
    <source>
        <dbReference type="ARBA" id="ARBA00007920"/>
    </source>
</evidence>
<dbReference type="Gene3D" id="3.40.50.1820">
    <property type="entry name" value="alpha/beta hydrolase"/>
    <property type="match status" value="1"/>
</dbReference>
<gene>
    <name evidence="9" type="ORF">K444DRAFT_560836</name>
</gene>
<sequence>MAAANELPSTAGPYGLQTLAEPVFPTLDIVFVHGLTGNRETTWTHKTTRTFWPSDLLPKDLPNARILTFGYDADVVRALDAASSNSLRDHGKSLAHELAMNKMRARAIDRPTFFVAHSLGGLVCEQGLLICRNAAEAHLNALLDAVKGIIFLGTPHAGSDLARWGNVLTGISSIFSKPNRDIVRVLTPGSEMLAAVQQDFHTMLDTRREIGKKMKIFCFYEEYRVGGVGEIVPKHSAILPGYESQSIHSNHMSMARFTGLDDGGYIMVSGRLWLWAQELEQIPAQLPKEREKRIEYSGTVNMMGSGSIFQGNANIGSLNLGRTNAACRNL</sequence>
<protein>
    <recommendedName>
        <fullName evidence="8">DUF676 domain-containing protein</fullName>
    </recommendedName>
</protein>
<dbReference type="RefSeq" id="XP_024737203.1">
    <property type="nucleotide sequence ID" value="XM_024876913.1"/>
</dbReference>
<keyword evidence="6" id="KW-0496">Mitochondrion</keyword>
<dbReference type="InterPro" id="IPR007751">
    <property type="entry name" value="DUF676_lipase-like"/>
</dbReference>
<keyword evidence="5" id="KW-0256">Endoplasmic reticulum</keyword>
<evidence type="ECO:0000256" key="2">
    <source>
        <dbReference type="ARBA" id="ARBA00004240"/>
    </source>
</evidence>
<dbReference type="Proteomes" id="UP000235371">
    <property type="component" value="Unassembled WGS sequence"/>
</dbReference>
<name>A0A2J6TB95_9HELO</name>
<keyword evidence="10" id="KW-1185">Reference proteome</keyword>
<dbReference type="InterPro" id="IPR029058">
    <property type="entry name" value="AB_hydrolase_fold"/>
</dbReference>
<accession>A0A2J6TB95</accession>
<dbReference type="GO" id="GO:0016020">
    <property type="term" value="C:membrane"/>
    <property type="evidence" value="ECO:0007669"/>
    <property type="project" value="UniProtKB-SubCell"/>
</dbReference>
<dbReference type="AlphaFoldDB" id="A0A2J6TB95"/>
<dbReference type="GO" id="GO:0005739">
    <property type="term" value="C:mitochondrion"/>
    <property type="evidence" value="ECO:0007669"/>
    <property type="project" value="UniProtKB-SubCell"/>
</dbReference>
<evidence type="ECO:0000256" key="7">
    <source>
        <dbReference type="ARBA" id="ARBA00023136"/>
    </source>
</evidence>
<dbReference type="PANTHER" id="PTHR48182">
    <property type="entry name" value="PROTEIN SERAC1"/>
    <property type="match status" value="1"/>
</dbReference>
<evidence type="ECO:0000256" key="3">
    <source>
        <dbReference type="ARBA" id="ARBA00004370"/>
    </source>
</evidence>
<dbReference type="GeneID" id="36584990"/>
<dbReference type="GO" id="GO:0005783">
    <property type="term" value="C:endoplasmic reticulum"/>
    <property type="evidence" value="ECO:0007669"/>
    <property type="project" value="UniProtKB-SubCell"/>
</dbReference>
<comment type="subcellular location">
    <subcellularLocation>
        <location evidence="2">Endoplasmic reticulum</location>
    </subcellularLocation>
    <subcellularLocation>
        <location evidence="3">Membrane</location>
    </subcellularLocation>
    <subcellularLocation>
        <location evidence="1">Mitochondrion</location>
    </subcellularLocation>
</comment>
<dbReference type="OrthoDB" id="427518at2759"/>
<feature type="domain" description="DUF676" evidence="8">
    <location>
        <begin position="29"/>
        <end position="174"/>
    </location>
</feature>
<dbReference type="PANTHER" id="PTHR48182:SF2">
    <property type="entry name" value="PROTEIN SERAC1"/>
    <property type="match status" value="1"/>
</dbReference>
<evidence type="ECO:0000256" key="1">
    <source>
        <dbReference type="ARBA" id="ARBA00004173"/>
    </source>
</evidence>
<reference evidence="9 10" key="1">
    <citation type="submission" date="2016-04" db="EMBL/GenBank/DDBJ databases">
        <title>A degradative enzymes factory behind the ericoid mycorrhizal symbiosis.</title>
        <authorList>
            <consortium name="DOE Joint Genome Institute"/>
            <person name="Martino E."/>
            <person name="Morin E."/>
            <person name="Grelet G."/>
            <person name="Kuo A."/>
            <person name="Kohler A."/>
            <person name="Daghino S."/>
            <person name="Barry K."/>
            <person name="Choi C."/>
            <person name="Cichocki N."/>
            <person name="Clum A."/>
            <person name="Copeland A."/>
            <person name="Hainaut M."/>
            <person name="Haridas S."/>
            <person name="Labutti K."/>
            <person name="Lindquist E."/>
            <person name="Lipzen A."/>
            <person name="Khouja H.-R."/>
            <person name="Murat C."/>
            <person name="Ohm R."/>
            <person name="Olson A."/>
            <person name="Spatafora J."/>
            <person name="Veneault-Fourrey C."/>
            <person name="Henrissat B."/>
            <person name="Grigoriev I."/>
            <person name="Martin F."/>
            <person name="Perotto S."/>
        </authorList>
    </citation>
    <scope>NUCLEOTIDE SEQUENCE [LARGE SCALE GENOMIC DNA]</scope>
    <source>
        <strain evidence="9 10">E</strain>
    </source>
</reference>
<dbReference type="InParanoid" id="A0A2J6TB95"/>
<dbReference type="Pfam" id="PF05057">
    <property type="entry name" value="DUF676"/>
    <property type="match status" value="1"/>
</dbReference>
<comment type="similarity">
    <text evidence="4">Belongs to the putative lipase ROG1 family.</text>
</comment>
<dbReference type="SUPFAM" id="SSF53474">
    <property type="entry name" value="alpha/beta-Hydrolases"/>
    <property type="match status" value="1"/>
</dbReference>
<proteinExistence type="inferred from homology"/>
<evidence type="ECO:0000313" key="10">
    <source>
        <dbReference type="Proteomes" id="UP000235371"/>
    </source>
</evidence>
<evidence type="ECO:0000256" key="5">
    <source>
        <dbReference type="ARBA" id="ARBA00022824"/>
    </source>
</evidence>
<evidence type="ECO:0000259" key="8">
    <source>
        <dbReference type="Pfam" id="PF05057"/>
    </source>
</evidence>
<keyword evidence="7" id="KW-0472">Membrane</keyword>
<dbReference type="InterPro" id="IPR052374">
    <property type="entry name" value="SERAC1"/>
</dbReference>
<organism evidence="9 10">
    <name type="scientific">Hyaloscypha bicolor E</name>
    <dbReference type="NCBI Taxonomy" id="1095630"/>
    <lineage>
        <taxon>Eukaryota</taxon>
        <taxon>Fungi</taxon>
        <taxon>Dikarya</taxon>
        <taxon>Ascomycota</taxon>
        <taxon>Pezizomycotina</taxon>
        <taxon>Leotiomycetes</taxon>
        <taxon>Helotiales</taxon>
        <taxon>Hyaloscyphaceae</taxon>
        <taxon>Hyaloscypha</taxon>
        <taxon>Hyaloscypha bicolor</taxon>
    </lineage>
</organism>